<reference evidence="2" key="1">
    <citation type="submission" date="2013-07" db="EMBL/GenBank/DDBJ databases">
        <title>The Genome Sequence of Cryptococcus bestiolae CBS10118.</title>
        <authorList>
            <consortium name="The Broad Institute Genome Sequencing Platform"/>
            <person name="Cuomo C."/>
            <person name="Litvintseva A."/>
            <person name="Chen Y."/>
            <person name="Heitman J."/>
            <person name="Sun S."/>
            <person name="Springer D."/>
            <person name="Dromer F."/>
            <person name="Young S.K."/>
            <person name="Zeng Q."/>
            <person name="Gargeya S."/>
            <person name="Fitzgerald M."/>
            <person name="Abouelleil A."/>
            <person name="Alvarado L."/>
            <person name="Berlin A.M."/>
            <person name="Chapman S.B."/>
            <person name="Dewar J."/>
            <person name="Goldberg J."/>
            <person name="Griggs A."/>
            <person name="Gujja S."/>
            <person name="Hansen M."/>
            <person name="Howarth C."/>
            <person name="Imamovic A."/>
            <person name="Larimer J."/>
            <person name="McCowan C."/>
            <person name="Murphy C."/>
            <person name="Pearson M."/>
            <person name="Priest M."/>
            <person name="Roberts A."/>
            <person name="Saif S."/>
            <person name="Shea T."/>
            <person name="Sykes S."/>
            <person name="Wortman J."/>
            <person name="Nusbaum C."/>
            <person name="Birren B."/>
        </authorList>
    </citation>
    <scope>NUCLEOTIDE SEQUENCE [LARGE SCALE GENOMIC DNA]</scope>
    <source>
        <strain evidence="2">CBS 10118</strain>
    </source>
</reference>
<proteinExistence type="predicted"/>
<feature type="region of interest" description="Disordered" evidence="1">
    <location>
        <begin position="135"/>
        <end position="185"/>
    </location>
</feature>
<feature type="compositionally biased region" description="Acidic residues" evidence="1">
    <location>
        <begin position="144"/>
        <end position="157"/>
    </location>
</feature>
<evidence type="ECO:0000313" key="2">
    <source>
        <dbReference type="EMBL" id="OCF26995.1"/>
    </source>
</evidence>
<dbReference type="GeneID" id="30209086"/>
<evidence type="ECO:0000256" key="1">
    <source>
        <dbReference type="SAM" id="MobiDB-lite"/>
    </source>
</evidence>
<dbReference type="AlphaFoldDB" id="A0A1B9G7J2"/>
<accession>A0A1B9G7J2</accession>
<protein>
    <submittedName>
        <fullName evidence="2">Uncharacterized protein</fullName>
    </submittedName>
</protein>
<dbReference type="KEGG" id="kbi:30209086"/>
<dbReference type="EMBL" id="KI894020">
    <property type="protein sequence ID" value="OCF26995.1"/>
    <property type="molecule type" value="Genomic_DNA"/>
</dbReference>
<organism evidence="2">
    <name type="scientific">Kwoniella bestiolae CBS 10118</name>
    <dbReference type="NCBI Taxonomy" id="1296100"/>
    <lineage>
        <taxon>Eukaryota</taxon>
        <taxon>Fungi</taxon>
        <taxon>Dikarya</taxon>
        <taxon>Basidiomycota</taxon>
        <taxon>Agaricomycotina</taxon>
        <taxon>Tremellomycetes</taxon>
        <taxon>Tremellales</taxon>
        <taxon>Cryptococcaceae</taxon>
        <taxon>Kwoniella</taxon>
    </lineage>
</organism>
<name>A0A1B9G7J2_9TREE</name>
<reference evidence="2" key="2">
    <citation type="submission" date="2014-01" db="EMBL/GenBank/DDBJ databases">
        <title>Evolution of pathogenesis and genome organization in the Tremellales.</title>
        <authorList>
            <person name="Cuomo C."/>
            <person name="Litvintseva A."/>
            <person name="Heitman J."/>
            <person name="Chen Y."/>
            <person name="Sun S."/>
            <person name="Springer D."/>
            <person name="Dromer F."/>
            <person name="Young S."/>
            <person name="Zeng Q."/>
            <person name="Chapman S."/>
            <person name="Gujja S."/>
            <person name="Saif S."/>
            <person name="Birren B."/>
        </authorList>
    </citation>
    <scope>NUCLEOTIDE SEQUENCE</scope>
    <source>
        <strain evidence="2">CBS 10118</strain>
    </source>
</reference>
<dbReference type="RefSeq" id="XP_019048065.2">
    <property type="nucleotide sequence ID" value="XM_019191317.2"/>
</dbReference>
<dbReference type="VEuPathDB" id="FungiDB:I302_04687"/>
<feature type="compositionally biased region" description="Low complexity" evidence="1">
    <location>
        <begin position="158"/>
        <end position="168"/>
    </location>
</feature>
<dbReference type="OrthoDB" id="10488715at2759"/>
<dbReference type="STRING" id="1296100.A0A1B9G7J2"/>
<sequence length="492" mass="56148">MNPSDDLAFWQDHPSTAHHFFSIVKKSKAYRKDLFPRLNQSNPNANHRPIFREGFLKLIVKDDEWREYSVEKGWVTQTGNGYWTTTEKWEGQGYLHLSNVIDFFKYRMEYECFKRDHPYYFSLLELHKRGAVASHFDTPRDNDNDINMEEDDEEESQTSDQENQQNNEISSDDFPESTPPQSLIVRPTRVRYRDRLVHHKRFEKRKSQDLLATFIGDKDITQTYLRNMIDRHAKKRMNLSPLLFSNRFKLECGLAGFIKSPKESRSGRPLQAVEILVSPNYKQDSVAGDIVEVLKSAGVLVHTVPSTLTVDPQKEQYFLSKFRSQPTQTQSANVHNLPLITLEGCLTMVLDGYGINPSPRMELEDALEQAVTGAQYSTSTIGSGIAIRIAPIIPRAVKDQLEYIIRRENFTLYRKHKLLLNHPAAQGRIVISLDAKHRGPNPPTTISTKVYSMTPLLFTKFVESRRGAMGDGSGNTAADGIANGSYHLGLAL</sequence>
<gene>
    <name evidence="2" type="ORF">I302_04687</name>
</gene>